<dbReference type="RefSeq" id="WP_135544897.1">
    <property type="nucleotide sequence ID" value="NZ_SPQQ01000001.1"/>
</dbReference>
<dbReference type="AlphaFoldDB" id="A0A4Z0R9X6"/>
<proteinExistence type="inferred from homology"/>
<dbReference type="OrthoDB" id="9806929at2"/>
<protein>
    <submittedName>
        <fullName evidence="10">Flagellar motor protein</fullName>
    </submittedName>
</protein>
<organism evidence="10 11">
    <name type="scientific">Desulfosporosinus fructosivorans</name>
    <dbReference type="NCBI Taxonomy" id="2018669"/>
    <lineage>
        <taxon>Bacteria</taxon>
        <taxon>Bacillati</taxon>
        <taxon>Bacillota</taxon>
        <taxon>Clostridia</taxon>
        <taxon>Eubacteriales</taxon>
        <taxon>Desulfitobacteriaceae</taxon>
        <taxon>Desulfosporosinus</taxon>
    </lineage>
</organism>
<keyword evidence="10" id="KW-0282">Flagellum</keyword>
<gene>
    <name evidence="10" type="ORF">E4K67_03000</name>
</gene>
<reference evidence="10 11" key="1">
    <citation type="submission" date="2019-03" db="EMBL/GenBank/DDBJ databases">
        <title>Draft Genome Sequence of Desulfosporosinus fructosivorans Strain 63.6F, Isolated from Marine Sediment in the Baltic Sea.</title>
        <authorList>
            <person name="Hausmann B."/>
            <person name="Vandieken V."/>
            <person name="Pjevac P."/>
            <person name="Schreck K."/>
            <person name="Herbold C.W."/>
            <person name="Loy A."/>
        </authorList>
    </citation>
    <scope>NUCLEOTIDE SEQUENCE [LARGE SCALE GENOMIC DNA]</scope>
    <source>
        <strain evidence="10 11">63.6F</strain>
    </source>
</reference>
<dbReference type="PANTHER" id="PTHR30433:SF3">
    <property type="entry name" value="MOTILITY PROTEIN A"/>
    <property type="match status" value="1"/>
</dbReference>
<dbReference type="NCBIfam" id="NF006583">
    <property type="entry name" value="PRK09109.1"/>
    <property type="match status" value="1"/>
</dbReference>
<dbReference type="EMBL" id="SPQQ01000001">
    <property type="protein sequence ID" value="TGE39962.1"/>
    <property type="molecule type" value="Genomic_DNA"/>
</dbReference>
<dbReference type="GO" id="GO:0005886">
    <property type="term" value="C:plasma membrane"/>
    <property type="evidence" value="ECO:0007669"/>
    <property type="project" value="UniProtKB-SubCell"/>
</dbReference>
<evidence type="ECO:0000313" key="11">
    <source>
        <dbReference type="Proteomes" id="UP000298460"/>
    </source>
</evidence>
<comment type="caution">
    <text evidence="10">The sequence shown here is derived from an EMBL/GenBank/DDBJ whole genome shotgun (WGS) entry which is preliminary data.</text>
</comment>
<evidence type="ECO:0000256" key="2">
    <source>
        <dbReference type="ARBA" id="ARBA00022475"/>
    </source>
</evidence>
<keyword evidence="4 8" id="KW-1133">Transmembrane helix</keyword>
<keyword evidence="10" id="KW-0966">Cell projection</keyword>
<evidence type="ECO:0000256" key="7">
    <source>
        <dbReference type="SAM" id="MobiDB-lite"/>
    </source>
</evidence>
<name>A0A4Z0R9X6_9FIRM</name>
<feature type="domain" description="MotA/TolQ/ExbB proton channel" evidence="9">
    <location>
        <begin position="101"/>
        <end position="220"/>
    </location>
</feature>
<sequence>MDLSTVLGILAGFSAMIIGYILEGGTVGSLGGESAAIIVFGGTAGAVLTSFPLSDLKNLPTWFKIAFTAQSFGTVEAYSTLVRFAEKARREGLLSLEQELETVTDRYTRQGMQLVIDGTDPEITREILESNIAVLEKRHKVGIAVFEAAGGYAPTMGIIGTVMGLVMVLGNLSDPEALSHSIAAAFLATLYGVASANLIYFPLASKLKMKDKAEVSAMEMVLDGILSIQAGENPSILKEKLKTHVGSILPSEENSSEGVSGKTAVSEGR</sequence>
<evidence type="ECO:0000256" key="8">
    <source>
        <dbReference type="SAM" id="Phobius"/>
    </source>
</evidence>
<evidence type="ECO:0000256" key="6">
    <source>
        <dbReference type="RuleBase" id="RU004057"/>
    </source>
</evidence>
<accession>A0A4Z0R9X6</accession>
<comment type="subcellular location">
    <subcellularLocation>
        <location evidence="1">Cell membrane</location>
        <topology evidence="1">Multi-pass membrane protein</topology>
    </subcellularLocation>
    <subcellularLocation>
        <location evidence="6">Membrane</location>
        <topology evidence="6">Multi-pass membrane protein</topology>
    </subcellularLocation>
</comment>
<dbReference type="Proteomes" id="UP000298460">
    <property type="component" value="Unassembled WGS sequence"/>
</dbReference>
<feature type="transmembrane region" description="Helical" evidence="8">
    <location>
        <begin position="182"/>
        <end position="203"/>
    </location>
</feature>
<keyword evidence="6" id="KW-0653">Protein transport</keyword>
<keyword evidence="11" id="KW-1185">Reference proteome</keyword>
<dbReference type="PANTHER" id="PTHR30433">
    <property type="entry name" value="CHEMOTAXIS PROTEIN MOTA"/>
    <property type="match status" value="1"/>
</dbReference>
<keyword evidence="5 8" id="KW-0472">Membrane</keyword>
<dbReference type="GO" id="GO:0071978">
    <property type="term" value="P:bacterial-type flagellum-dependent swarming motility"/>
    <property type="evidence" value="ECO:0007669"/>
    <property type="project" value="InterPro"/>
</dbReference>
<keyword evidence="3 8" id="KW-0812">Transmembrane</keyword>
<feature type="transmembrane region" description="Helical" evidence="8">
    <location>
        <begin position="6"/>
        <end position="22"/>
    </location>
</feature>
<evidence type="ECO:0000256" key="3">
    <source>
        <dbReference type="ARBA" id="ARBA00022692"/>
    </source>
</evidence>
<feature type="transmembrane region" description="Helical" evidence="8">
    <location>
        <begin position="145"/>
        <end position="170"/>
    </location>
</feature>
<dbReference type="InterPro" id="IPR047055">
    <property type="entry name" value="MotA-like"/>
</dbReference>
<dbReference type="Pfam" id="PF01618">
    <property type="entry name" value="MotA_ExbB"/>
    <property type="match status" value="1"/>
</dbReference>
<evidence type="ECO:0000256" key="5">
    <source>
        <dbReference type="ARBA" id="ARBA00023136"/>
    </source>
</evidence>
<keyword evidence="10" id="KW-0969">Cilium</keyword>
<dbReference type="GO" id="GO:0015031">
    <property type="term" value="P:protein transport"/>
    <property type="evidence" value="ECO:0007669"/>
    <property type="project" value="UniProtKB-KW"/>
</dbReference>
<comment type="similarity">
    <text evidence="6">Belongs to the exbB/tolQ family.</text>
</comment>
<feature type="region of interest" description="Disordered" evidence="7">
    <location>
        <begin position="248"/>
        <end position="269"/>
    </location>
</feature>
<evidence type="ECO:0000313" key="10">
    <source>
        <dbReference type="EMBL" id="TGE39962.1"/>
    </source>
</evidence>
<feature type="transmembrane region" description="Helical" evidence="8">
    <location>
        <begin position="34"/>
        <end position="53"/>
    </location>
</feature>
<keyword evidence="2" id="KW-1003">Cell membrane</keyword>
<evidence type="ECO:0000259" key="9">
    <source>
        <dbReference type="Pfam" id="PF01618"/>
    </source>
</evidence>
<keyword evidence="6" id="KW-0813">Transport</keyword>
<dbReference type="GO" id="GO:0006935">
    <property type="term" value="P:chemotaxis"/>
    <property type="evidence" value="ECO:0007669"/>
    <property type="project" value="InterPro"/>
</dbReference>
<evidence type="ECO:0000256" key="4">
    <source>
        <dbReference type="ARBA" id="ARBA00022989"/>
    </source>
</evidence>
<evidence type="ECO:0000256" key="1">
    <source>
        <dbReference type="ARBA" id="ARBA00004651"/>
    </source>
</evidence>
<dbReference type="InterPro" id="IPR002898">
    <property type="entry name" value="MotA_ExbB_proton_chnl"/>
</dbReference>